<dbReference type="OrthoDB" id="9814407at2"/>
<proteinExistence type="inferred from homology"/>
<comment type="similarity">
    <text evidence="1">Belongs to the YciI family.</text>
</comment>
<dbReference type="PANTHER" id="PTHR37828:SF1">
    <property type="entry name" value="YCII-RELATED DOMAIN-CONTAINING PROTEIN"/>
    <property type="match status" value="1"/>
</dbReference>
<keyword evidence="3" id="KW-1185">Reference proteome</keyword>
<dbReference type="EMBL" id="MVHS01000006">
    <property type="protein sequence ID" value="ORA72815.1"/>
    <property type="molecule type" value="Genomic_DNA"/>
</dbReference>
<organism evidence="2 3">
    <name type="scientific">Mycolicibacterium insubricum</name>
    <dbReference type="NCBI Taxonomy" id="444597"/>
    <lineage>
        <taxon>Bacteria</taxon>
        <taxon>Bacillati</taxon>
        <taxon>Actinomycetota</taxon>
        <taxon>Actinomycetes</taxon>
        <taxon>Mycobacteriales</taxon>
        <taxon>Mycobacteriaceae</taxon>
        <taxon>Mycolicibacterium</taxon>
    </lineage>
</organism>
<dbReference type="Proteomes" id="UP000192801">
    <property type="component" value="Unassembled WGS sequence"/>
</dbReference>
<dbReference type="Gene3D" id="3.30.70.1060">
    <property type="entry name" value="Dimeric alpha+beta barrel"/>
    <property type="match status" value="1"/>
</dbReference>
<dbReference type="Pfam" id="PF03795">
    <property type="entry name" value="YCII"/>
    <property type="match status" value="1"/>
</dbReference>
<dbReference type="AlphaFoldDB" id="A0A1X0DKE8"/>
<protein>
    <submittedName>
        <fullName evidence="2">GTP cyclohydrolase</fullName>
    </submittedName>
</protein>
<dbReference type="PANTHER" id="PTHR37828">
    <property type="entry name" value="GSR2449 PROTEIN"/>
    <property type="match status" value="1"/>
</dbReference>
<dbReference type="GO" id="GO:0016787">
    <property type="term" value="F:hydrolase activity"/>
    <property type="evidence" value="ECO:0007669"/>
    <property type="project" value="UniProtKB-KW"/>
</dbReference>
<dbReference type="SUPFAM" id="SSF54909">
    <property type="entry name" value="Dimeric alpha+beta barrel"/>
    <property type="match status" value="1"/>
</dbReference>
<dbReference type="RefSeq" id="WP_083029514.1">
    <property type="nucleotide sequence ID" value="NZ_AP022618.1"/>
</dbReference>
<dbReference type="InterPro" id="IPR011008">
    <property type="entry name" value="Dimeric_a/b-barrel"/>
</dbReference>
<evidence type="ECO:0000256" key="1">
    <source>
        <dbReference type="ARBA" id="ARBA00007689"/>
    </source>
</evidence>
<gene>
    <name evidence="2" type="ORF">BST26_04245</name>
</gene>
<evidence type="ECO:0000313" key="2">
    <source>
        <dbReference type="EMBL" id="ORA72815.1"/>
    </source>
</evidence>
<comment type="caution">
    <text evidence="2">The sequence shown here is derived from an EMBL/GenBank/DDBJ whole genome shotgun (WGS) entry which is preliminary data.</text>
</comment>
<sequence length="91" mass="10051">MFHVLNLTYTQPIEIVDKVRPAHIEWIEQQIAAGRMLLAGRKESATGGVLITTDLPTEEVDAMVATDPYRLADVAEYERIGFAANLRAPGL</sequence>
<dbReference type="InterPro" id="IPR005545">
    <property type="entry name" value="YCII"/>
</dbReference>
<name>A0A1X0DKE8_9MYCO</name>
<dbReference type="STRING" id="444597.BST26_04245"/>
<accession>A0A1X0DKE8</accession>
<evidence type="ECO:0000313" key="3">
    <source>
        <dbReference type="Proteomes" id="UP000192801"/>
    </source>
</evidence>
<reference evidence="2 3" key="1">
    <citation type="submission" date="2016-12" db="EMBL/GenBank/DDBJ databases">
        <title>The new phylogeny of genus Mycobacterium.</title>
        <authorList>
            <person name="Tortoli E."/>
            <person name="Trovato A."/>
            <person name="Cirillo D.M."/>
        </authorList>
    </citation>
    <scope>NUCLEOTIDE SEQUENCE [LARGE SCALE GENOMIC DNA]</scope>
    <source>
        <strain evidence="2 3">DSM 45130</strain>
    </source>
</reference>
<keyword evidence="2" id="KW-0378">Hydrolase</keyword>